<dbReference type="AlphaFoldDB" id="A0A3N0YA95"/>
<gene>
    <name evidence="1" type="ORF">DPX16_8607</name>
</gene>
<evidence type="ECO:0000313" key="1">
    <source>
        <dbReference type="EMBL" id="ROL42861.1"/>
    </source>
</evidence>
<organism evidence="1 2">
    <name type="scientific">Anabarilius grahami</name>
    <name type="common">Kanglang fish</name>
    <name type="synonym">Barilius grahami</name>
    <dbReference type="NCBI Taxonomy" id="495550"/>
    <lineage>
        <taxon>Eukaryota</taxon>
        <taxon>Metazoa</taxon>
        <taxon>Chordata</taxon>
        <taxon>Craniata</taxon>
        <taxon>Vertebrata</taxon>
        <taxon>Euteleostomi</taxon>
        <taxon>Actinopterygii</taxon>
        <taxon>Neopterygii</taxon>
        <taxon>Teleostei</taxon>
        <taxon>Ostariophysi</taxon>
        <taxon>Cypriniformes</taxon>
        <taxon>Xenocyprididae</taxon>
        <taxon>Xenocypridinae</taxon>
        <taxon>Xenocypridinae incertae sedis</taxon>
        <taxon>Anabarilius</taxon>
    </lineage>
</organism>
<name>A0A3N0YA95_ANAGA</name>
<dbReference type="EMBL" id="RJVU01049301">
    <property type="protein sequence ID" value="ROL42861.1"/>
    <property type="molecule type" value="Genomic_DNA"/>
</dbReference>
<protein>
    <submittedName>
        <fullName evidence="1">Uncharacterized protein</fullName>
    </submittedName>
</protein>
<evidence type="ECO:0000313" key="2">
    <source>
        <dbReference type="Proteomes" id="UP000281406"/>
    </source>
</evidence>
<dbReference type="OrthoDB" id="6761011at2759"/>
<reference evidence="1 2" key="1">
    <citation type="submission" date="2018-10" db="EMBL/GenBank/DDBJ databases">
        <title>Genome assembly for a Yunnan-Guizhou Plateau 3E fish, Anabarilius grahami (Regan), and its evolutionary and genetic applications.</title>
        <authorList>
            <person name="Jiang W."/>
        </authorList>
    </citation>
    <scope>NUCLEOTIDE SEQUENCE [LARGE SCALE GENOMIC DNA]</scope>
    <source>
        <strain evidence="1">AG-KIZ</strain>
        <tissue evidence="1">Muscle</tissue>
    </source>
</reference>
<sequence>MGPKKVVKGDDMAATATGGVNAEEPLVATNVYVKVQGQTYLLEVGLSPELPYPVVLGQDLPVLFDLLPLQAFNAAVTQAMAKSGEEEVGLLGALPFFEADLEAEPGKTRKSRSQRRCEQCRFKAALKWVCVCSEFSVKTQCRIKADLKYVGSDPPQPLVSKATLILF</sequence>
<accession>A0A3N0YA95</accession>
<dbReference type="Proteomes" id="UP000281406">
    <property type="component" value="Unassembled WGS sequence"/>
</dbReference>
<comment type="caution">
    <text evidence="1">The sequence shown here is derived from an EMBL/GenBank/DDBJ whole genome shotgun (WGS) entry which is preliminary data.</text>
</comment>
<proteinExistence type="predicted"/>
<keyword evidence="2" id="KW-1185">Reference proteome</keyword>